<dbReference type="EC" id="2.1.1.174" evidence="8"/>
<keyword evidence="3 8" id="KW-0489">Methyltransferase</keyword>
<evidence type="ECO:0000256" key="1">
    <source>
        <dbReference type="ARBA" id="ARBA00022490"/>
    </source>
</evidence>
<accession>A0A2H1YEZ8</accession>
<dbReference type="PANTHER" id="PTHR47816">
    <property type="entry name" value="RIBOSOMAL RNA SMALL SUBUNIT METHYLTRANSFERASE C"/>
    <property type="match status" value="1"/>
</dbReference>
<dbReference type="OrthoDB" id="29650at2"/>
<dbReference type="Pfam" id="PF26049">
    <property type="entry name" value="RLMG_N"/>
    <property type="match status" value="1"/>
</dbReference>
<evidence type="ECO:0000259" key="7">
    <source>
        <dbReference type="Pfam" id="PF26049"/>
    </source>
</evidence>
<dbReference type="GO" id="GO:0003676">
    <property type="term" value="F:nucleic acid binding"/>
    <property type="evidence" value="ECO:0007669"/>
    <property type="project" value="InterPro"/>
</dbReference>
<dbReference type="InterPro" id="IPR002052">
    <property type="entry name" value="DNA_methylase_N6_adenine_CS"/>
</dbReference>
<feature type="domain" description="RlmG N-terminal" evidence="7">
    <location>
        <begin position="3"/>
        <end position="173"/>
    </location>
</feature>
<dbReference type="Proteomes" id="UP000234211">
    <property type="component" value="Unassembled WGS sequence"/>
</dbReference>
<dbReference type="GeneID" id="86943292"/>
<feature type="domain" description="Methyltransferase small" evidence="6">
    <location>
        <begin position="196"/>
        <end position="359"/>
    </location>
</feature>
<proteinExistence type="predicted"/>
<evidence type="ECO:0000256" key="3">
    <source>
        <dbReference type="ARBA" id="ARBA00022603"/>
    </source>
</evidence>
<organism evidence="8 9">
    <name type="scientific">Tenacibaculum piscium</name>
    <dbReference type="NCBI Taxonomy" id="1458515"/>
    <lineage>
        <taxon>Bacteria</taxon>
        <taxon>Pseudomonadati</taxon>
        <taxon>Bacteroidota</taxon>
        <taxon>Flavobacteriia</taxon>
        <taxon>Flavobacteriales</taxon>
        <taxon>Flavobacteriaceae</taxon>
        <taxon>Tenacibaculum</taxon>
    </lineage>
</organism>
<evidence type="ECO:0000313" key="8">
    <source>
        <dbReference type="EMBL" id="SOS74069.1"/>
    </source>
</evidence>
<gene>
    <name evidence="8" type="ORF">TNO020_180098</name>
</gene>
<evidence type="ECO:0000256" key="2">
    <source>
        <dbReference type="ARBA" id="ARBA00022552"/>
    </source>
</evidence>
<dbReference type="InterPro" id="IPR046977">
    <property type="entry name" value="RsmC/RlmG"/>
</dbReference>
<evidence type="ECO:0000256" key="5">
    <source>
        <dbReference type="ARBA" id="ARBA00022691"/>
    </source>
</evidence>
<name>A0A2H1YEZ8_9FLAO</name>
<keyword evidence="9" id="KW-1185">Reference proteome</keyword>
<protein>
    <submittedName>
        <fullName evidence="8">Ribosomal RNA large subunit methyltransferase G</fullName>
        <ecNumber evidence="8">2.1.1.-</ecNumber>
        <ecNumber evidence="8">2.1.1.174</ecNumber>
    </submittedName>
</protein>
<reference evidence="9" key="1">
    <citation type="submission" date="2017-11" db="EMBL/GenBank/DDBJ databases">
        <authorList>
            <person name="Duchaud E."/>
        </authorList>
    </citation>
    <scope>NUCLEOTIDE SEQUENCE [LARGE SCALE GENOMIC DNA]</scope>
    <source>
        <strain evidence="9">Tenacibaculum sp. TNO020</strain>
    </source>
</reference>
<dbReference type="RefSeq" id="WP_101916585.1">
    <property type="nucleotide sequence ID" value="NZ_JAJGWR010000003.1"/>
</dbReference>
<dbReference type="EMBL" id="OENF01000010">
    <property type="protein sequence ID" value="SOS74069.1"/>
    <property type="molecule type" value="Genomic_DNA"/>
</dbReference>
<dbReference type="InterPro" id="IPR058679">
    <property type="entry name" value="RlmG_N"/>
</dbReference>
<evidence type="ECO:0000256" key="4">
    <source>
        <dbReference type="ARBA" id="ARBA00022679"/>
    </source>
</evidence>
<evidence type="ECO:0000259" key="6">
    <source>
        <dbReference type="Pfam" id="PF05175"/>
    </source>
</evidence>
<dbReference type="CDD" id="cd02440">
    <property type="entry name" value="AdoMet_MTases"/>
    <property type="match status" value="1"/>
</dbReference>
<dbReference type="Gene3D" id="3.40.50.150">
    <property type="entry name" value="Vaccinia Virus protein VP39"/>
    <property type="match status" value="2"/>
</dbReference>
<keyword evidence="5" id="KW-0949">S-adenosyl-L-methionine</keyword>
<dbReference type="AlphaFoldDB" id="A0A2H1YEZ8"/>
<sequence>METTVEIDAKAYELVRYPKTEDHSLRAWSNAELLILKHISDFKTTDIQTYNDRFGFFNCFLNDKKITTIWTYASQQKAIYNNLALNSLATDVVYKTPFDTLEKASLVLLKIPKSLGLFTLFLQQIYKASDTQTIVVCGFMTKNFTASYLKIATTYFEDVSQTKAWKKARLLILKNPKKDSSLTKMTHQITWKSKEIQQYYGVFSATKIDIGTQFLLDTLQVKSTEVKVLDVASGNGIIACEVLEQNPNATLTLVDDFNVAIESSKLNVRAENTHFLCADNLDDLAKESFDLVVSNPPFHFEYENNIEVAISLFKGVANCLKTSGRFVLVANTHLNYTTHLQKLFKEVTILNQNKKFQIIECKK</sequence>
<dbReference type="SUPFAM" id="SSF53335">
    <property type="entry name" value="S-adenosyl-L-methionine-dependent methyltransferases"/>
    <property type="match status" value="1"/>
</dbReference>
<keyword evidence="4 8" id="KW-0808">Transferase</keyword>
<dbReference type="GO" id="GO:0052916">
    <property type="term" value="F:23S rRNA (guanine(1835)-N(2))-methyltransferase activity"/>
    <property type="evidence" value="ECO:0007669"/>
    <property type="project" value="UniProtKB-EC"/>
</dbReference>
<dbReference type="Pfam" id="PF05175">
    <property type="entry name" value="MTS"/>
    <property type="match status" value="1"/>
</dbReference>
<dbReference type="PROSITE" id="PS00092">
    <property type="entry name" value="N6_MTASE"/>
    <property type="match status" value="1"/>
</dbReference>
<dbReference type="PANTHER" id="PTHR47816:SF5">
    <property type="entry name" value="RIBOSOMAL RNA LARGE SUBUNIT METHYLTRANSFERASE G"/>
    <property type="match status" value="1"/>
</dbReference>
<dbReference type="InterPro" id="IPR029063">
    <property type="entry name" value="SAM-dependent_MTases_sf"/>
</dbReference>
<keyword evidence="1" id="KW-0963">Cytoplasm</keyword>
<dbReference type="EC" id="2.1.1.-" evidence="8"/>
<keyword evidence="2" id="KW-0698">rRNA processing</keyword>
<dbReference type="InterPro" id="IPR007848">
    <property type="entry name" value="Small_mtfrase_dom"/>
</dbReference>
<evidence type="ECO:0000313" key="9">
    <source>
        <dbReference type="Proteomes" id="UP000234211"/>
    </source>
</evidence>